<dbReference type="PANTHER" id="PTHR30569:SF0">
    <property type="entry name" value="CYTOSINE PERMEASE"/>
    <property type="match status" value="1"/>
</dbReference>
<dbReference type="AlphaFoldDB" id="A0A7W7W3A6"/>
<feature type="transmembrane region" description="Helical" evidence="6">
    <location>
        <begin position="141"/>
        <end position="160"/>
    </location>
</feature>
<comment type="similarity">
    <text evidence="2">Belongs to the purine-cytosine permease (2.A.39) family.</text>
</comment>
<feature type="transmembrane region" description="Helical" evidence="6">
    <location>
        <begin position="376"/>
        <end position="396"/>
    </location>
</feature>
<evidence type="ECO:0000313" key="8">
    <source>
        <dbReference type="Proteomes" id="UP000523007"/>
    </source>
</evidence>
<accession>A0A7W7W3A6</accession>
<evidence type="ECO:0000256" key="1">
    <source>
        <dbReference type="ARBA" id="ARBA00004141"/>
    </source>
</evidence>
<feature type="transmembrane region" description="Helical" evidence="6">
    <location>
        <begin position="239"/>
        <end position="264"/>
    </location>
</feature>
<dbReference type="Pfam" id="PF02133">
    <property type="entry name" value="Transp_cyt_pur"/>
    <property type="match status" value="1"/>
</dbReference>
<sequence length="439" mass="47137">MSTTRTQPSERAETVASDDYPLTEVPLRARRGFLSLLTVLLGFVFFTPTMLAGARISTAFYWEDLLAVLIVGSTILGLYVAFLAVIGARTGLTTVLLARYTLGRYGAKWASVLLGGTQVCWYAVTAVFISELLVQAFGLEGYTWVVIVLSSVLTGITAYYGFRGLEVLSGLSVPLMLALCCWVVFQALDAVGGWGGLAEVAPEESMPWATAVTIVVGTFVSGGTQTPNWSRFARLPWQAFVAALGAFLIGNLLMLVFGAVGAIAFQAGDFVVVLLQLNLVLAAVTLLFFNVWTTQETTAYAFGVAGAEMFGLASKRPFIIAGIAVAILLALTGIYEALPQYLLLLGIFIPPLGGVIIGDHLFVWRGSLRKLSRTRFLAVRWSCLSAYVLGTVVAFVSDQLAIGLPPVQGILTAIVAVPVAERLFRAWGVETRHTSVEEQ</sequence>
<reference evidence="7 8" key="1">
    <citation type="submission" date="2020-08" db="EMBL/GenBank/DDBJ databases">
        <title>Sequencing the genomes of 1000 actinobacteria strains.</title>
        <authorList>
            <person name="Klenk H.-P."/>
        </authorList>
    </citation>
    <scope>NUCLEOTIDE SEQUENCE [LARGE SCALE GENOMIC DNA]</scope>
    <source>
        <strain evidence="7 8">DSM 102030</strain>
    </source>
</reference>
<dbReference type="InterPro" id="IPR001248">
    <property type="entry name" value="Pur-cyt_permease"/>
</dbReference>
<comment type="caution">
    <text evidence="7">The sequence shown here is derived from an EMBL/GenBank/DDBJ whole genome shotgun (WGS) entry which is preliminary data.</text>
</comment>
<dbReference type="RefSeq" id="WP_184579649.1">
    <property type="nucleotide sequence ID" value="NZ_JACHJT010000001.1"/>
</dbReference>
<evidence type="ECO:0000256" key="6">
    <source>
        <dbReference type="SAM" id="Phobius"/>
    </source>
</evidence>
<name>A0A7W7W3A6_9ACTN</name>
<feature type="transmembrane region" description="Helical" evidence="6">
    <location>
        <begin position="167"/>
        <end position="188"/>
    </location>
</feature>
<feature type="transmembrane region" description="Helical" evidence="6">
    <location>
        <begin position="270"/>
        <end position="292"/>
    </location>
</feature>
<dbReference type="CDD" id="cd11484">
    <property type="entry name" value="SLC-NCS1sbd_CobB-like"/>
    <property type="match status" value="1"/>
</dbReference>
<dbReference type="EMBL" id="JACHJT010000001">
    <property type="protein sequence ID" value="MBB4932308.1"/>
    <property type="molecule type" value="Genomic_DNA"/>
</dbReference>
<evidence type="ECO:0000256" key="5">
    <source>
        <dbReference type="ARBA" id="ARBA00023136"/>
    </source>
</evidence>
<comment type="subcellular location">
    <subcellularLocation>
        <location evidence="1">Membrane</location>
        <topology evidence="1">Multi-pass membrane protein</topology>
    </subcellularLocation>
</comment>
<evidence type="ECO:0000256" key="2">
    <source>
        <dbReference type="ARBA" id="ARBA00008974"/>
    </source>
</evidence>
<feature type="transmembrane region" description="Helical" evidence="6">
    <location>
        <begin position="402"/>
        <end position="420"/>
    </location>
</feature>
<feature type="transmembrane region" description="Helical" evidence="6">
    <location>
        <begin position="33"/>
        <end position="53"/>
    </location>
</feature>
<keyword evidence="4 6" id="KW-1133">Transmembrane helix</keyword>
<feature type="transmembrane region" description="Helical" evidence="6">
    <location>
        <begin position="318"/>
        <end position="335"/>
    </location>
</feature>
<keyword evidence="5 6" id="KW-0472">Membrane</keyword>
<keyword evidence="3 6" id="KW-0812">Transmembrane</keyword>
<organism evidence="7 8">
    <name type="scientific">Lipingzhangella halophila</name>
    <dbReference type="NCBI Taxonomy" id="1783352"/>
    <lineage>
        <taxon>Bacteria</taxon>
        <taxon>Bacillati</taxon>
        <taxon>Actinomycetota</taxon>
        <taxon>Actinomycetes</taxon>
        <taxon>Streptosporangiales</taxon>
        <taxon>Nocardiopsidaceae</taxon>
        <taxon>Lipingzhangella</taxon>
    </lineage>
</organism>
<dbReference type="PANTHER" id="PTHR30569">
    <property type="entry name" value="CYTOSINE TRANSPORTER CODB"/>
    <property type="match status" value="1"/>
</dbReference>
<feature type="transmembrane region" description="Helical" evidence="6">
    <location>
        <begin position="208"/>
        <end position="227"/>
    </location>
</feature>
<proteinExistence type="inferred from homology"/>
<gene>
    <name evidence="7" type="ORF">F4561_003128</name>
</gene>
<dbReference type="Gene3D" id="1.10.4160.10">
    <property type="entry name" value="Hydantoin permease"/>
    <property type="match status" value="1"/>
</dbReference>
<protein>
    <submittedName>
        <fullName evidence="7">Cytosine permease</fullName>
    </submittedName>
</protein>
<evidence type="ECO:0000256" key="4">
    <source>
        <dbReference type="ARBA" id="ARBA00022989"/>
    </source>
</evidence>
<keyword evidence="8" id="KW-1185">Reference proteome</keyword>
<evidence type="ECO:0000313" key="7">
    <source>
        <dbReference type="EMBL" id="MBB4932308.1"/>
    </source>
</evidence>
<dbReference type="Proteomes" id="UP000523007">
    <property type="component" value="Unassembled WGS sequence"/>
</dbReference>
<dbReference type="GO" id="GO:0015209">
    <property type="term" value="F:cytosine transmembrane transporter activity"/>
    <property type="evidence" value="ECO:0007669"/>
    <property type="project" value="InterPro"/>
</dbReference>
<dbReference type="NCBIfam" id="NF008241">
    <property type="entry name" value="PRK11017.1"/>
    <property type="match status" value="1"/>
</dbReference>
<dbReference type="GO" id="GO:0005886">
    <property type="term" value="C:plasma membrane"/>
    <property type="evidence" value="ECO:0007669"/>
    <property type="project" value="TreeGrafter"/>
</dbReference>
<dbReference type="InterPro" id="IPR030191">
    <property type="entry name" value="CodB"/>
</dbReference>
<feature type="transmembrane region" description="Helical" evidence="6">
    <location>
        <begin position="109"/>
        <end position="129"/>
    </location>
</feature>
<evidence type="ECO:0000256" key="3">
    <source>
        <dbReference type="ARBA" id="ARBA00022692"/>
    </source>
</evidence>
<feature type="transmembrane region" description="Helical" evidence="6">
    <location>
        <begin position="65"/>
        <end position="88"/>
    </location>
</feature>
<feature type="transmembrane region" description="Helical" evidence="6">
    <location>
        <begin position="341"/>
        <end position="364"/>
    </location>
</feature>